<dbReference type="InterPro" id="IPR029016">
    <property type="entry name" value="GAF-like_dom_sf"/>
</dbReference>
<protein>
    <submittedName>
        <fullName evidence="5">Response regulator containing a CheY-like receiver domain and an HTH DNA-binding domain</fullName>
    </submittedName>
</protein>
<name>A0A0M6WRQ4_9FIRM</name>
<evidence type="ECO:0000256" key="2">
    <source>
        <dbReference type="ARBA" id="ARBA00023125"/>
    </source>
</evidence>
<dbReference type="SUPFAM" id="SSF46894">
    <property type="entry name" value="C-terminal effector domain of the bipartite response regulators"/>
    <property type="match status" value="1"/>
</dbReference>
<evidence type="ECO:0000256" key="3">
    <source>
        <dbReference type="ARBA" id="ARBA00023163"/>
    </source>
</evidence>
<dbReference type="STRING" id="301302.ERS852420_02131"/>
<dbReference type="SMART" id="SM00421">
    <property type="entry name" value="HTH_LUXR"/>
    <property type="match status" value="1"/>
</dbReference>
<evidence type="ECO:0000313" key="6">
    <source>
        <dbReference type="Proteomes" id="UP000049979"/>
    </source>
</evidence>
<dbReference type="GO" id="GO:0003677">
    <property type="term" value="F:DNA binding"/>
    <property type="evidence" value="ECO:0007669"/>
    <property type="project" value="UniProtKB-KW"/>
</dbReference>
<evidence type="ECO:0000313" key="5">
    <source>
        <dbReference type="EMBL" id="CRL40311.1"/>
    </source>
</evidence>
<dbReference type="GO" id="GO:0006355">
    <property type="term" value="P:regulation of DNA-templated transcription"/>
    <property type="evidence" value="ECO:0007669"/>
    <property type="project" value="InterPro"/>
</dbReference>
<reference evidence="6" key="1">
    <citation type="submission" date="2015-05" db="EMBL/GenBank/DDBJ databases">
        <authorList>
            <consortium name="Pathogen Informatics"/>
        </authorList>
    </citation>
    <scope>NUCLEOTIDE SEQUENCE [LARGE SCALE GENOMIC DNA]</scope>
    <source>
        <strain evidence="6">M72</strain>
    </source>
</reference>
<accession>A0A0M6WRQ4</accession>
<dbReference type="Proteomes" id="UP000049979">
    <property type="component" value="Unassembled WGS sequence"/>
</dbReference>
<dbReference type="PRINTS" id="PR00038">
    <property type="entry name" value="HTHLUXR"/>
</dbReference>
<dbReference type="InterPro" id="IPR016032">
    <property type="entry name" value="Sig_transdc_resp-reg_C-effctor"/>
</dbReference>
<dbReference type="RefSeq" id="WP_055068214.1">
    <property type="nucleotide sequence ID" value="NZ_CP173697.1"/>
</dbReference>
<dbReference type="Pfam" id="PF00196">
    <property type="entry name" value="GerE"/>
    <property type="match status" value="1"/>
</dbReference>
<dbReference type="InterPro" id="IPR000792">
    <property type="entry name" value="Tscrpt_reg_LuxR_C"/>
</dbReference>
<gene>
    <name evidence="5" type="ORF">M72_09041</name>
</gene>
<sequence length="252" mass="30114">MKTLETNDWIILNTIIYKVYTMEDFDEMRKELLEQLKLLVDFDSADFYLASVEDEKKLDRPVMYNCDSNLSEEYEELDYSRGIMLSGKSLIYRETDIISDESRVEMEYYKKVYKPNNWHYSLQVVIAKDHHFLGTITFYRTIGKENFKYDDIFVLDMLKDHLAYRMEKHQRRAGEEGEKLTVTQAVEQYGLTRREDTILRNLMQGKENPVICEELTISTNTLKKHILNIYRKLGIRNRVQLFKMIREHDEAG</sequence>
<keyword evidence="6" id="KW-1185">Reference proteome</keyword>
<keyword evidence="3" id="KW-0804">Transcription</keyword>
<dbReference type="Gene3D" id="1.10.10.10">
    <property type="entry name" value="Winged helix-like DNA-binding domain superfamily/Winged helix DNA-binding domain"/>
    <property type="match status" value="1"/>
</dbReference>
<proteinExistence type="predicted"/>
<dbReference type="PROSITE" id="PS50043">
    <property type="entry name" value="HTH_LUXR_2"/>
    <property type="match status" value="1"/>
</dbReference>
<keyword evidence="1" id="KW-0805">Transcription regulation</keyword>
<dbReference type="OrthoDB" id="1662986at2"/>
<feature type="domain" description="HTH luxR-type" evidence="4">
    <location>
        <begin position="184"/>
        <end position="249"/>
    </location>
</feature>
<dbReference type="PANTHER" id="PTHR44688">
    <property type="entry name" value="DNA-BINDING TRANSCRIPTIONAL ACTIVATOR DEVR_DOSR"/>
    <property type="match status" value="1"/>
</dbReference>
<dbReference type="InterPro" id="IPR036388">
    <property type="entry name" value="WH-like_DNA-bd_sf"/>
</dbReference>
<dbReference type="Gene3D" id="3.30.450.40">
    <property type="match status" value="1"/>
</dbReference>
<dbReference type="EMBL" id="CVRR01000033">
    <property type="protein sequence ID" value="CRL40311.1"/>
    <property type="molecule type" value="Genomic_DNA"/>
</dbReference>
<keyword evidence="2 5" id="KW-0238">DNA-binding</keyword>
<dbReference type="SUPFAM" id="SSF55781">
    <property type="entry name" value="GAF domain-like"/>
    <property type="match status" value="1"/>
</dbReference>
<organism evidence="5 6">
    <name type="scientific">Roseburia faecis</name>
    <dbReference type="NCBI Taxonomy" id="301302"/>
    <lineage>
        <taxon>Bacteria</taxon>
        <taxon>Bacillati</taxon>
        <taxon>Bacillota</taxon>
        <taxon>Clostridia</taxon>
        <taxon>Lachnospirales</taxon>
        <taxon>Lachnospiraceae</taxon>
        <taxon>Roseburia</taxon>
    </lineage>
</organism>
<evidence type="ECO:0000259" key="4">
    <source>
        <dbReference type="PROSITE" id="PS50043"/>
    </source>
</evidence>
<dbReference type="CDD" id="cd06170">
    <property type="entry name" value="LuxR_C_like"/>
    <property type="match status" value="1"/>
</dbReference>
<dbReference type="AlphaFoldDB" id="A0A0M6WRQ4"/>
<dbReference type="PANTHER" id="PTHR44688:SF16">
    <property type="entry name" value="DNA-BINDING TRANSCRIPTIONAL ACTIVATOR DEVR_DOSR"/>
    <property type="match status" value="1"/>
</dbReference>
<evidence type="ECO:0000256" key="1">
    <source>
        <dbReference type="ARBA" id="ARBA00023015"/>
    </source>
</evidence>